<dbReference type="EMBL" id="WPIN01000001">
    <property type="protein sequence ID" value="MVM28866.1"/>
    <property type="molecule type" value="Genomic_DNA"/>
</dbReference>
<accession>A0A7K1S5F1</accession>
<gene>
    <name evidence="1" type="ORF">GO755_02390</name>
</gene>
<dbReference type="Pfam" id="PF14224">
    <property type="entry name" value="DUF4331"/>
    <property type="match status" value="1"/>
</dbReference>
<protein>
    <submittedName>
        <fullName evidence="1">DUF4331 domain-containing protein</fullName>
    </submittedName>
</protein>
<organism evidence="1 2">
    <name type="scientific">Spirosoma arboris</name>
    <dbReference type="NCBI Taxonomy" id="2682092"/>
    <lineage>
        <taxon>Bacteria</taxon>
        <taxon>Pseudomonadati</taxon>
        <taxon>Bacteroidota</taxon>
        <taxon>Cytophagia</taxon>
        <taxon>Cytophagales</taxon>
        <taxon>Cytophagaceae</taxon>
        <taxon>Spirosoma</taxon>
    </lineage>
</organism>
<evidence type="ECO:0000313" key="2">
    <source>
        <dbReference type="Proteomes" id="UP000436006"/>
    </source>
</evidence>
<sequence length="761" mass="82031">MKKILLILLTMVLTYIPYRQSIASSHREAPLISSDPLADNTDVYAFKSPTDAEKIVLIANYIPFEDPAGGPNWYSFGENIRYEIHVKNNVATPGDDITYRFTFSIMNEDPTTFFNIRLGKQNQKTTYTCERSTNGGQSWTTIISNGVVPPANIGPRSIEDKTVGLGAASYNALATKAITTASTGERIFCGPIDDPFFVDLGGAFDVGGFRPAGQARDALYHFNCHTIAIEVPVSTLQKNGKSVAQSANILDPDYVIGVWASSSRRQLKTIYNGGDVGYDGGWVQVSRLGMPLTNEAVIPVGMKDKWNSFTPYNKNDLQFAQYFTNPELALYMDDSKFGSAVPGLSALRIQSKSLGAFDFRNGQPGLFSLKGNAALDGTALAEAAFGSVLLPNATSPRAVDLLPIFYTGVPNLKPYQLATGKAGNPLAAGKPFIHNFLPTLGDMLRLNMAVPATPRSDPKFSSLGLVGAAVLGLTDATYINPNLQFIPNMDGFPNGRRLEDDVTTIELQAVGGVVLAAIGLWYDDFTPGVSPSPVTASLGKVLGFNAGVTKNDTTLKAGFPFVQDPWRGFIGRGYVGPDQNTAKPLSVTVQNYDCLTGGMVFARVGGDPNRTVEYQAAGAVNGGWSTNINRQIEGEKRRDGSTILIQARYVGDPGSEVTYTFNFRDRCSGARIGTEKTEPLTLRLLGNPTTNNEVTVEVTGAVGQSLRLGLSNSQGQLIGQQTISEAGSLERHVVRLGELPGVYFLQAVTPTERKTIKVIRH</sequence>
<dbReference type="InterPro" id="IPR025566">
    <property type="entry name" value="DUF4331"/>
</dbReference>
<reference evidence="1 2" key="1">
    <citation type="submission" date="2019-12" db="EMBL/GenBank/DDBJ databases">
        <title>Spirosoma sp. HMF4905 genome sequencing and assembly.</title>
        <authorList>
            <person name="Kang H."/>
            <person name="Cha I."/>
            <person name="Kim H."/>
            <person name="Joh K."/>
        </authorList>
    </citation>
    <scope>NUCLEOTIDE SEQUENCE [LARGE SCALE GENOMIC DNA]</scope>
    <source>
        <strain evidence="1 2">HMF4905</strain>
    </source>
</reference>
<comment type="caution">
    <text evidence="1">The sequence shown here is derived from an EMBL/GenBank/DDBJ whole genome shotgun (WGS) entry which is preliminary data.</text>
</comment>
<dbReference type="InterPro" id="IPR026444">
    <property type="entry name" value="Secre_tail"/>
</dbReference>
<dbReference type="RefSeq" id="WP_157582964.1">
    <property type="nucleotide sequence ID" value="NZ_WPIN01000001.1"/>
</dbReference>
<name>A0A7K1S5F1_9BACT</name>
<evidence type="ECO:0000313" key="1">
    <source>
        <dbReference type="EMBL" id="MVM28866.1"/>
    </source>
</evidence>
<dbReference type="Proteomes" id="UP000436006">
    <property type="component" value="Unassembled WGS sequence"/>
</dbReference>
<keyword evidence="2" id="KW-1185">Reference proteome</keyword>
<dbReference type="NCBIfam" id="TIGR04183">
    <property type="entry name" value="Por_Secre_tail"/>
    <property type="match status" value="1"/>
</dbReference>
<proteinExistence type="predicted"/>
<dbReference type="AlphaFoldDB" id="A0A7K1S5F1"/>